<dbReference type="Proteomes" id="UP001204144">
    <property type="component" value="Unassembled WGS sequence"/>
</dbReference>
<gene>
    <name evidence="2" type="ORF">EGI31_19495</name>
</gene>
<keyword evidence="1" id="KW-0812">Transmembrane</keyword>
<dbReference type="AlphaFoldDB" id="A0AAE3H4M5"/>
<feature type="transmembrane region" description="Helical" evidence="1">
    <location>
        <begin position="59"/>
        <end position="77"/>
    </location>
</feature>
<organism evidence="2 3">
    <name type="scientific">Lacihabitans soyangensis</name>
    <dbReference type="NCBI Taxonomy" id="869394"/>
    <lineage>
        <taxon>Bacteria</taxon>
        <taxon>Pseudomonadati</taxon>
        <taxon>Bacteroidota</taxon>
        <taxon>Cytophagia</taxon>
        <taxon>Cytophagales</taxon>
        <taxon>Leadbetterellaceae</taxon>
        <taxon>Lacihabitans</taxon>
    </lineage>
</organism>
<evidence type="ECO:0000256" key="1">
    <source>
        <dbReference type="SAM" id="Phobius"/>
    </source>
</evidence>
<evidence type="ECO:0000313" key="2">
    <source>
        <dbReference type="EMBL" id="MCP9765124.1"/>
    </source>
</evidence>
<keyword evidence="1" id="KW-1133">Transmembrane helix</keyword>
<reference evidence="2 3" key="1">
    <citation type="submission" date="2018-11" db="EMBL/GenBank/DDBJ databases">
        <title>Novel bacteria species description.</title>
        <authorList>
            <person name="Han J.-H."/>
        </authorList>
    </citation>
    <scope>NUCLEOTIDE SEQUENCE [LARGE SCALE GENOMIC DNA]</scope>
    <source>
        <strain evidence="2 3">KCTC23259</strain>
    </source>
</reference>
<comment type="caution">
    <text evidence="2">The sequence shown here is derived from an EMBL/GenBank/DDBJ whole genome shotgun (WGS) entry which is preliminary data.</text>
</comment>
<protein>
    <submittedName>
        <fullName evidence="2">Uncharacterized protein</fullName>
    </submittedName>
</protein>
<dbReference type="EMBL" id="RJUF01000180">
    <property type="protein sequence ID" value="MCP9765124.1"/>
    <property type="molecule type" value="Genomic_DNA"/>
</dbReference>
<name>A0AAE3H4M5_9BACT</name>
<keyword evidence="1" id="KW-0472">Membrane</keyword>
<sequence>MQRNELAECKELQVVAAKKVRLMEMRVDLKNVQITSFQAIRDTQAADIKKFKRLVWKKNVQIAGLVVLSAVLGYELVF</sequence>
<evidence type="ECO:0000313" key="3">
    <source>
        <dbReference type="Proteomes" id="UP001204144"/>
    </source>
</evidence>
<proteinExistence type="predicted"/>
<accession>A0AAE3H4M5</accession>
<keyword evidence="3" id="KW-1185">Reference proteome</keyword>